<protein>
    <submittedName>
        <fullName evidence="2">Transglutaminase family protein</fullName>
    </submittedName>
</protein>
<dbReference type="SUPFAM" id="SSF54001">
    <property type="entry name" value="Cysteine proteinases"/>
    <property type="match status" value="1"/>
</dbReference>
<dbReference type="InterPro" id="IPR038765">
    <property type="entry name" value="Papain-like_cys_pep_sf"/>
</dbReference>
<keyword evidence="3" id="KW-1185">Reference proteome</keyword>
<evidence type="ECO:0000313" key="3">
    <source>
        <dbReference type="Proteomes" id="UP000248795"/>
    </source>
</evidence>
<dbReference type="Proteomes" id="UP000248795">
    <property type="component" value="Unassembled WGS sequence"/>
</dbReference>
<organism evidence="2 3">
    <name type="scientific">Aestuariivirga litoralis</name>
    <dbReference type="NCBI Taxonomy" id="2650924"/>
    <lineage>
        <taxon>Bacteria</taxon>
        <taxon>Pseudomonadati</taxon>
        <taxon>Pseudomonadota</taxon>
        <taxon>Alphaproteobacteria</taxon>
        <taxon>Hyphomicrobiales</taxon>
        <taxon>Aestuariivirgaceae</taxon>
        <taxon>Aestuariivirga</taxon>
    </lineage>
</organism>
<dbReference type="SMART" id="SM00460">
    <property type="entry name" value="TGc"/>
    <property type="match status" value="1"/>
</dbReference>
<proteinExistence type="predicted"/>
<dbReference type="InterPro" id="IPR013589">
    <property type="entry name" value="Bac_transglu_N"/>
</dbReference>
<dbReference type="EMBL" id="QKVK01000002">
    <property type="protein sequence ID" value="PZF77666.1"/>
    <property type="molecule type" value="Genomic_DNA"/>
</dbReference>
<dbReference type="Pfam" id="PF01841">
    <property type="entry name" value="Transglut_core"/>
    <property type="match status" value="1"/>
</dbReference>
<dbReference type="Gene3D" id="3.10.620.30">
    <property type="match status" value="1"/>
</dbReference>
<evidence type="ECO:0000259" key="1">
    <source>
        <dbReference type="SMART" id="SM00460"/>
    </source>
</evidence>
<dbReference type="Pfam" id="PF08379">
    <property type="entry name" value="Bact_transglu_N"/>
    <property type="match status" value="1"/>
</dbReference>
<dbReference type="RefSeq" id="WP_111196413.1">
    <property type="nucleotide sequence ID" value="NZ_QKVK01000002.1"/>
</dbReference>
<comment type="caution">
    <text evidence="2">The sequence shown here is derived from an EMBL/GenBank/DDBJ whole genome shotgun (WGS) entry which is preliminary data.</text>
</comment>
<feature type="domain" description="Transglutaminase-like" evidence="1">
    <location>
        <begin position="158"/>
        <end position="222"/>
    </location>
</feature>
<name>A0A2W2BW13_9HYPH</name>
<dbReference type="PANTHER" id="PTHR33490:SF6">
    <property type="entry name" value="SLL1049 PROTEIN"/>
    <property type="match status" value="1"/>
</dbReference>
<evidence type="ECO:0000313" key="2">
    <source>
        <dbReference type="EMBL" id="PZF77666.1"/>
    </source>
</evidence>
<sequence>MQLAIRHETHYDYDTPLAYSAQRLHLWPADFAAQKTVSWSITAPGFDKALAYTDGFGNHVHMITFGDVAGPVSIVAEGMVEVTDVAGVVRGLASSAPDAVFLRQTKPTTATASLRTLAERQFAGRNVLEGLHALMAEVHARVAYEIGATHAHTTAAEAFADGRGVCQDHAHIFIAACRAAGIPARYVTGYLVTGQGASSTAAHAWAEALVPDLGWVGFDPANAKCPTDNYVRVAAGLDAAGVAPIRGSRRGGNTERMRVEVRVEIAQQ</sequence>
<dbReference type="InterPro" id="IPR002931">
    <property type="entry name" value="Transglutaminase-like"/>
</dbReference>
<accession>A0A2W2BW13</accession>
<dbReference type="PANTHER" id="PTHR33490">
    <property type="entry name" value="BLR5614 PROTEIN-RELATED"/>
    <property type="match status" value="1"/>
</dbReference>
<reference evidence="3" key="1">
    <citation type="submission" date="2018-06" db="EMBL/GenBank/DDBJ databases">
        <title>Aestuariibacter litoralis strain KCTC 52945T.</title>
        <authorList>
            <person name="Li X."/>
            <person name="Salam N."/>
            <person name="Li J.-L."/>
            <person name="Chen Y.-M."/>
            <person name="Yang Z.-W."/>
            <person name="Zhang L.-Y."/>
            <person name="Han M.-X."/>
            <person name="Xiao M."/>
            <person name="Li W.-J."/>
        </authorList>
    </citation>
    <scope>NUCLEOTIDE SEQUENCE [LARGE SCALE GENOMIC DNA]</scope>
    <source>
        <strain evidence="3">KCTC 52945</strain>
    </source>
</reference>
<gene>
    <name evidence="2" type="ORF">DK847_04315</name>
</gene>
<dbReference type="AlphaFoldDB" id="A0A2W2BW13"/>